<protein>
    <submittedName>
        <fullName evidence="2">Uncharacterized protein</fullName>
    </submittedName>
</protein>
<accession>A0AAE5ISI3</accession>
<dbReference type="RefSeq" id="WP_044991411.1">
    <property type="nucleotide sequence ID" value="NZ_AP025268.1"/>
</dbReference>
<name>A0AAE5ISI3_RHOHA</name>
<dbReference type="EMBL" id="WUXD01000074">
    <property type="protein sequence ID" value="MBM4629800.1"/>
    <property type="molecule type" value="Genomic_DNA"/>
</dbReference>
<organism evidence="2 3">
    <name type="scientific">Rhodococcus hoagii</name>
    <name type="common">Corynebacterium equii</name>
    <dbReference type="NCBI Taxonomy" id="43767"/>
    <lineage>
        <taxon>Bacteria</taxon>
        <taxon>Bacillati</taxon>
        <taxon>Actinomycetota</taxon>
        <taxon>Actinomycetes</taxon>
        <taxon>Mycobacteriales</taxon>
        <taxon>Nocardiaceae</taxon>
        <taxon>Prescottella</taxon>
    </lineage>
</organism>
<sequence>MIAVGRVEVGLPLGDRQLLAQHQHPAAGFADALGPAVELREDAVNALPSRVGGQRVRRSSNVLGSQSRRVERMIAGDDGLLERQRSCEVCHRPAHGRDGQSVDVRDLLGSKHRGVDMTMPGASPTGGTVTSQMCDGQWCVPQVQAVDDRRRLVAEDSVGGRRAQGFHRPEPVSLVSVESVERVRRRVSARPDPPPRPGAALPLQLMVGCPALQGLGTSNDV</sequence>
<reference evidence="2 3" key="1">
    <citation type="journal article" date="2016" name="Genome Biol. Evol.">
        <title>Pangenome and Phylogenomic Analysis of the Pathogenic Actinobacterium Rhodococcus equi.</title>
        <authorList>
            <person name="Anastasi E."/>
            <person name="MacArthur I."/>
            <person name="Scortti M."/>
            <person name="Alvarez S."/>
            <person name="Giguere S."/>
            <person name="Vazquez-Boland J.A."/>
        </authorList>
    </citation>
    <scope>NUCLEOTIDE SEQUENCE [LARGE SCALE GENOMIC DNA]</scope>
    <source>
        <strain evidence="2 3">PAM1271</strain>
    </source>
</reference>
<dbReference type="Proteomes" id="UP000738270">
    <property type="component" value="Unassembled WGS sequence"/>
</dbReference>
<evidence type="ECO:0000313" key="2">
    <source>
        <dbReference type="EMBL" id="ORM28489.1"/>
    </source>
</evidence>
<dbReference type="AlphaFoldDB" id="A0AAE5ISI3"/>
<evidence type="ECO:0000313" key="3">
    <source>
        <dbReference type="Proteomes" id="UP000193518"/>
    </source>
</evidence>
<dbReference type="Proteomes" id="UP000193518">
    <property type="component" value="Unassembled WGS sequence"/>
</dbReference>
<gene>
    <name evidence="2" type="ORF">A5N68_10330</name>
    <name evidence="1" type="ORF">GS453_24375</name>
</gene>
<dbReference type="EMBL" id="LWIC01000003">
    <property type="protein sequence ID" value="ORM28489.1"/>
    <property type="molecule type" value="Genomic_DNA"/>
</dbReference>
<reference evidence="1" key="2">
    <citation type="submission" date="2019-11" db="EMBL/GenBank/DDBJ databases">
        <title>Spread of Macrolides and rifampicin resistant Rhodococcus equi in clinical isolates in the USA.</title>
        <authorList>
            <person name="Alvarez-Narvaez S."/>
            <person name="Huber L."/>
            <person name="Cohen N.D."/>
            <person name="Slovis N."/>
            <person name="Greiter M."/>
            <person name="Giguere S."/>
            <person name="Hart K."/>
        </authorList>
    </citation>
    <scope>NUCLEOTIDE SEQUENCE</scope>
    <source>
        <strain evidence="1">Lh_38</strain>
    </source>
</reference>
<proteinExistence type="predicted"/>
<comment type="caution">
    <text evidence="2">The sequence shown here is derived from an EMBL/GenBank/DDBJ whole genome shotgun (WGS) entry which is preliminary data.</text>
</comment>
<evidence type="ECO:0000313" key="1">
    <source>
        <dbReference type="EMBL" id="MBM4629800.1"/>
    </source>
</evidence>